<dbReference type="InterPro" id="IPR043429">
    <property type="entry name" value="ArtM/GltK/GlnP/TcyL/YhdX-like"/>
</dbReference>
<keyword evidence="3" id="KW-1003">Cell membrane</keyword>
<dbReference type="PROSITE" id="PS50928">
    <property type="entry name" value="ABC_TM1"/>
    <property type="match status" value="1"/>
</dbReference>
<evidence type="ECO:0000256" key="6">
    <source>
        <dbReference type="ARBA" id="ARBA00022989"/>
    </source>
</evidence>
<reference evidence="10 11" key="1">
    <citation type="submission" date="2016-10" db="EMBL/GenBank/DDBJ databases">
        <authorList>
            <person name="de Groot N.N."/>
        </authorList>
    </citation>
    <scope>NUCLEOTIDE SEQUENCE [LARGE SCALE GENOMIC DNA]</scope>
    <source>
        <strain evidence="10 11">KH1P1</strain>
    </source>
</reference>
<evidence type="ECO:0000256" key="1">
    <source>
        <dbReference type="ARBA" id="ARBA00004651"/>
    </source>
</evidence>
<keyword evidence="4 8" id="KW-0812">Transmembrane</keyword>
<keyword evidence="11" id="KW-1185">Reference proteome</keyword>
<evidence type="ECO:0000313" key="10">
    <source>
        <dbReference type="EMBL" id="SES87560.1"/>
    </source>
</evidence>
<dbReference type="GO" id="GO:0006865">
    <property type="term" value="P:amino acid transport"/>
    <property type="evidence" value="ECO:0007669"/>
    <property type="project" value="UniProtKB-KW"/>
</dbReference>
<feature type="transmembrane region" description="Helical" evidence="8">
    <location>
        <begin position="54"/>
        <end position="78"/>
    </location>
</feature>
<keyword evidence="6 8" id="KW-1133">Transmembrane helix</keyword>
<evidence type="ECO:0000313" key="11">
    <source>
        <dbReference type="Proteomes" id="UP000199820"/>
    </source>
</evidence>
<dbReference type="STRING" id="1526.SAMN02910262_00153"/>
<feature type="transmembrane region" description="Helical" evidence="8">
    <location>
        <begin position="20"/>
        <end position="42"/>
    </location>
</feature>
<feature type="domain" description="ABC transmembrane type-1" evidence="9">
    <location>
        <begin position="19"/>
        <end position="218"/>
    </location>
</feature>
<dbReference type="AlphaFoldDB" id="A0A1I0A0H2"/>
<organism evidence="10 11">
    <name type="scientific">[Clostridium] aminophilum</name>
    <dbReference type="NCBI Taxonomy" id="1526"/>
    <lineage>
        <taxon>Bacteria</taxon>
        <taxon>Bacillati</taxon>
        <taxon>Bacillota</taxon>
        <taxon>Clostridia</taxon>
        <taxon>Lachnospirales</taxon>
        <taxon>Lachnospiraceae</taxon>
    </lineage>
</organism>
<keyword evidence="2 8" id="KW-0813">Transport</keyword>
<dbReference type="InterPro" id="IPR035906">
    <property type="entry name" value="MetI-like_sf"/>
</dbReference>
<proteinExistence type="inferred from homology"/>
<dbReference type="Proteomes" id="UP000199820">
    <property type="component" value="Unassembled WGS sequence"/>
</dbReference>
<protein>
    <submittedName>
        <fullName evidence="10">L-cystine transport system permease protein</fullName>
    </submittedName>
</protein>
<evidence type="ECO:0000256" key="4">
    <source>
        <dbReference type="ARBA" id="ARBA00022692"/>
    </source>
</evidence>
<evidence type="ECO:0000256" key="7">
    <source>
        <dbReference type="ARBA" id="ARBA00023136"/>
    </source>
</evidence>
<dbReference type="GO" id="GO:0022857">
    <property type="term" value="F:transmembrane transporter activity"/>
    <property type="evidence" value="ECO:0007669"/>
    <property type="project" value="InterPro"/>
</dbReference>
<dbReference type="eggNOG" id="COG0765">
    <property type="taxonomic scope" value="Bacteria"/>
</dbReference>
<accession>A0A1I0A0H2</accession>
<comment type="subcellular location">
    <subcellularLocation>
        <location evidence="1 8">Cell membrane</location>
        <topology evidence="1 8">Multi-pass membrane protein</topology>
    </subcellularLocation>
</comment>
<evidence type="ECO:0000256" key="2">
    <source>
        <dbReference type="ARBA" id="ARBA00022448"/>
    </source>
</evidence>
<dbReference type="Gene3D" id="1.10.3720.10">
    <property type="entry name" value="MetI-like"/>
    <property type="match status" value="1"/>
</dbReference>
<dbReference type="CDD" id="cd06261">
    <property type="entry name" value="TM_PBP2"/>
    <property type="match status" value="1"/>
</dbReference>
<dbReference type="GO" id="GO:0043190">
    <property type="term" value="C:ATP-binding cassette (ABC) transporter complex"/>
    <property type="evidence" value="ECO:0007669"/>
    <property type="project" value="InterPro"/>
</dbReference>
<dbReference type="Pfam" id="PF00528">
    <property type="entry name" value="BPD_transp_1"/>
    <property type="match status" value="1"/>
</dbReference>
<dbReference type="InterPro" id="IPR010065">
    <property type="entry name" value="AA_ABC_transptr_permease_3TM"/>
</dbReference>
<dbReference type="SUPFAM" id="SSF161098">
    <property type="entry name" value="MetI-like"/>
    <property type="match status" value="1"/>
</dbReference>
<keyword evidence="5" id="KW-0029">Amino-acid transport</keyword>
<name>A0A1I0A0H2_9FIRM</name>
<evidence type="ECO:0000256" key="3">
    <source>
        <dbReference type="ARBA" id="ARBA00022475"/>
    </source>
</evidence>
<comment type="similarity">
    <text evidence="8">Belongs to the binding-protein-dependent transport system permease family.</text>
</comment>
<evidence type="ECO:0000256" key="5">
    <source>
        <dbReference type="ARBA" id="ARBA00022970"/>
    </source>
</evidence>
<sequence length="237" mass="26054">MELNTEFIVQALVASLKGIPTTLIITAVTMLLSSPIAFFFALRRLAGGEKGNRFIRGYISFVRGTPIVLQILFFYSLLPTTLNHMFNTILGLHLPIFDMNPIVYAFVVFSLNTTAVLTEVFRSALFSIGPGQMEAALSVGLSPAQAYRRIIVPQGLTAALPNICNTTISVLKSTSLAYMMTVQDIMAIAKKEAAFGYNYIEAYLVVLILYIVLCTAVQLLFRAVEKRLSAFRRPAAA</sequence>
<evidence type="ECO:0000259" key="9">
    <source>
        <dbReference type="PROSITE" id="PS50928"/>
    </source>
</evidence>
<dbReference type="PANTHER" id="PTHR30614">
    <property type="entry name" value="MEMBRANE COMPONENT OF AMINO ACID ABC TRANSPORTER"/>
    <property type="match status" value="1"/>
</dbReference>
<evidence type="ECO:0000256" key="8">
    <source>
        <dbReference type="RuleBase" id="RU363032"/>
    </source>
</evidence>
<dbReference type="EMBL" id="FOIL01000001">
    <property type="protein sequence ID" value="SES87560.1"/>
    <property type="molecule type" value="Genomic_DNA"/>
</dbReference>
<dbReference type="OrthoDB" id="9787841at2"/>
<dbReference type="NCBIfam" id="TIGR01726">
    <property type="entry name" value="HEQRo_perm_3TM"/>
    <property type="match status" value="1"/>
</dbReference>
<keyword evidence="7 8" id="KW-0472">Membrane</keyword>
<dbReference type="PANTHER" id="PTHR30614:SF0">
    <property type="entry name" value="L-CYSTINE TRANSPORT SYSTEM PERMEASE PROTEIN TCYL"/>
    <property type="match status" value="1"/>
</dbReference>
<dbReference type="InterPro" id="IPR000515">
    <property type="entry name" value="MetI-like"/>
</dbReference>
<gene>
    <name evidence="10" type="ORF">SAMN04487771_100135</name>
</gene>
<feature type="transmembrane region" description="Helical" evidence="8">
    <location>
        <begin position="200"/>
        <end position="221"/>
    </location>
</feature>